<dbReference type="Pfam" id="PF06742">
    <property type="entry name" value="DUF1214"/>
    <property type="match status" value="1"/>
</dbReference>
<protein>
    <submittedName>
        <fullName evidence="3">DUF1214 domain-containing protein</fullName>
    </submittedName>
</protein>
<dbReference type="Gene3D" id="2.60.40.1610">
    <property type="entry name" value="Domain of unknown function DUF1254"/>
    <property type="match status" value="1"/>
</dbReference>
<dbReference type="EMBL" id="CP029693">
    <property type="protein sequence ID" value="AWY44326.1"/>
    <property type="molecule type" value="Genomic_DNA"/>
</dbReference>
<evidence type="ECO:0000259" key="1">
    <source>
        <dbReference type="Pfam" id="PF06742"/>
    </source>
</evidence>
<name>A0A2Z4RTF9_PSEPU</name>
<dbReference type="SUPFAM" id="SSF160935">
    <property type="entry name" value="VPA0735-like"/>
    <property type="match status" value="1"/>
</dbReference>
<sequence length="455" mass="50245">MTAGPDARVKVTEQYARMVARDAYFWGWPMVNIYNRRQAFSQSPKVGLMNGVLPFAPLNRLAMLHDYVQADQRWVACPNQDVVYGGAVVALDVSPVVVQVPDFGERFWVYQIVDLRTDSFAQMGAMYGSKPGFYLLVGPNWKGDVPKGITKVFVAGTDTAFVVPRVFMDDTPQDREKIQSVIGGIDIYPLAEFDGKMKQQDWRKLPALNSPAEGGGEAETQWVFPDKFFAELPKVLKDAPALPGEEARYAQIRAVLAAADSDPALKRAMDDEAAKAEKELVDPLLQFRNWGLPAGNNWTTTANNAAFGTDYFTRTAVAKSNILVNSPNETKYFYQDLDGAGQRLNGARHYTLTFAKGATPPVFGFWSLTLYDAQHFFVPNALKRYSLGTKNKGLKFESDGSLILHVQADSPGPEKESNWLPAPKDADFSLYLRAYGPGAATTDGSWSPPAVEAKN</sequence>
<dbReference type="InterPro" id="IPR037049">
    <property type="entry name" value="DUF1214_C_sf"/>
</dbReference>
<evidence type="ECO:0000313" key="4">
    <source>
        <dbReference type="Proteomes" id="UP000250299"/>
    </source>
</evidence>
<dbReference type="PANTHER" id="PTHR36509:SF2">
    <property type="entry name" value="BLL3101 PROTEIN"/>
    <property type="match status" value="1"/>
</dbReference>
<dbReference type="Pfam" id="PF06863">
    <property type="entry name" value="DUF1254"/>
    <property type="match status" value="1"/>
</dbReference>
<organism evidence="3 4">
    <name type="scientific">Pseudomonas putida</name>
    <name type="common">Arthrobacter siderocapsulatus</name>
    <dbReference type="NCBI Taxonomy" id="303"/>
    <lineage>
        <taxon>Bacteria</taxon>
        <taxon>Pseudomonadati</taxon>
        <taxon>Pseudomonadota</taxon>
        <taxon>Gammaproteobacteria</taxon>
        <taxon>Pseudomonadales</taxon>
        <taxon>Pseudomonadaceae</taxon>
        <taxon>Pseudomonas</taxon>
    </lineage>
</organism>
<accession>A0A2Z4RTF9</accession>
<dbReference type="OrthoDB" id="9777345at2"/>
<dbReference type="InterPro" id="IPR037050">
    <property type="entry name" value="DUF1254_sf"/>
</dbReference>
<dbReference type="PANTHER" id="PTHR36509">
    <property type="entry name" value="BLL3101 PROTEIN"/>
    <property type="match status" value="1"/>
</dbReference>
<evidence type="ECO:0000259" key="2">
    <source>
        <dbReference type="Pfam" id="PF06863"/>
    </source>
</evidence>
<evidence type="ECO:0000313" key="3">
    <source>
        <dbReference type="EMBL" id="AWY44326.1"/>
    </source>
</evidence>
<proteinExistence type="predicted"/>
<gene>
    <name evidence="3" type="ORF">DKY63_04510</name>
</gene>
<reference evidence="3 4" key="1">
    <citation type="submission" date="2018-05" db="EMBL/GenBank/DDBJ databases">
        <title>Whole genome sequence of Pseudomonas putida JBC17.</title>
        <authorList>
            <person name="Lee Y.H."/>
            <person name="David K."/>
        </authorList>
    </citation>
    <scope>NUCLEOTIDE SEQUENCE [LARGE SCALE GENOMIC DNA]</scope>
    <source>
        <strain evidence="3 4">JBC17</strain>
    </source>
</reference>
<feature type="domain" description="DUF1214" evidence="1">
    <location>
        <begin position="330"/>
        <end position="438"/>
    </location>
</feature>
<dbReference type="InterPro" id="IPR010679">
    <property type="entry name" value="DUF1254"/>
</dbReference>
<dbReference type="InterPro" id="IPR010621">
    <property type="entry name" value="DUF1214"/>
</dbReference>
<dbReference type="Gene3D" id="2.60.120.600">
    <property type="entry name" value="Domain of unknown function DUF1214, C-terminal domain"/>
    <property type="match status" value="1"/>
</dbReference>
<dbReference type="AlphaFoldDB" id="A0A2Z4RTF9"/>
<dbReference type="Proteomes" id="UP000250299">
    <property type="component" value="Chromosome"/>
</dbReference>
<feature type="domain" description="DUF1254" evidence="2">
    <location>
        <begin position="59"/>
        <end position="189"/>
    </location>
</feature>